<protein>
    <submittedName>
        <fullName evidence="3">Testis-expressed protein 44 isoform X1</fullName>
    </submittedName>
    <submittedName>
        <fullName evidence="4">Testis-expressed protein 44 isoform X2</fullName>
    </submittedName>
</protein>
<gene>
    <name evidence="3 4" type="primary">Tex44</name>
</gene>
<dbReference type="AlphaFoldDB" id="A0A6P5Q6J0"/>
<evidence type="ECO:0000256" key="1">
    <source>
        <dbReference type="SAM" id="MobiDB-lite"/>
    </source>
</evidence>
<feature type="region of interest" description="Disordered" evidence="1">
    <location>
        <begin position="1"/>
        <end position="85"/>
    </location>
</feature>
<organism evidence="2 4">
    <name type="scientific">Mus caroli</name>
    <name type="common">Ryukyu mouse</name>
    <name type="synonym">Ricefield mouse</name>
    <dbReference type="NCBI Taxonomy" id="10089"/>
    <lineage>
        <taxon>Eukaryota</taxon>
        <taxon>Metazoa</taxon>
        <taxon>Chordata</taxon>
        <taxon>Craniata</taxon>
        <taxon>Vertebrata</taxon>
        <taxon>Euteleostomi</taxon>
        <taxon>Mammalia</taxon>
        <taxon>Eutheria</taxon>
        <taxon>Euarchontoglires</taxon>
        <taxon>Glires</taxon>
        <taxon>Rodentia</taxon>
        <taxon>Myomorpha</taxon>
        <taxon>Muroidea</taxon>
        <taxon>Muridae</taxon>
        <taxon>Murinae</taxon>
        <taxon>Mus</taxon>
        <taxon>Mus</taxon>
    </lineage>
</organism>
<dbReference type="PANTHER" id="PTHR37365:SF1">
    <property type="entry name" value="TESTIS-EXPRESSED PROTEIN 44"/>
    <property type="match status" value="1"/>
</dbReference>
<feature type="compositionally biased region" description="Pro residues" evidence="1">
    <location>
        <begin position="342"/>
        <end position="356"/>
    </location>
</feature>
<dbReference type="RefSeq" id="XP_021022438.1">
    <property type="nucleotide sequence ID" value="XM_021166779.1"/>
</dbReference>
<dbReference type="PANTHER" id="PTHR37365">
    <property type="entry name" value="TESTIS-EXPRESSED PROTEIN 44"/>
    <property type="match status" value="1"/>
</dbReference>
<dbReference type="KEGG" id="mcal:110297782"/>
<feature type="compositionally biased region" description="Polar residues" evidence="1">
    <location>
        <begin position="209"/>
        <end position="225"/>
    </location>
</feature>
<feature type="compositionally biased region" description="Acidic residues" evidence="1">
    <location>
        <begin position="1"/>
        <end position="10"/>
    </location>
</feature>
<feature type="compositionally biased region" description="Pro residues" evidence="1">
    <location>
        <begin position="395"/>
        <end position="411"/>
    </location>
</feature>
<evidence type="ECO:0000313" key="4">
    <source>
        <dbReference type="RefSeq" id="XP_021022438.1"/>
    </source>
</evidence>
<dbReference type="RefSeq" id="XP_021022429.1">
    <property type="nucleotide sequence ID" value="XM_021166770.1"/>
</dbReference>
<feature type="compositionally biased region" description="Polar residues" evidence="1">
    <location>
        <begin position="248"/>
        <end position="263"/>
    </location>
</feature>
<feature type="compositionally biased region" description="Polar residues" evidence="1">
    <location>
        <begin position="11"/>
        <end position="26"/>
    </location>
</feature>
<feature type="compositionally biased region" description="Polar residues" evidence="1">
    <location>
        <begin position="287"/>
        <end position="310"/>
    </location>
</feature>
<accession>A0A6P5Q6J0</accession>
<dbReference type="InterPro" id="IPR031460">
    <property type="entry name" value="DUF4678"/>
</dbReference>
<name>A0A6P5Q6J0_MUSCR</name>
<proteinExistence type="predicted"/>
<reference evidence="2" key="2">
    <citation type="submission" date="2025-05" db="UniProtKB">
        <authorList>
            <consortium name="RefSeq"/>
        </authorList>
    </citation>
    <scope>NUCLEOTIDE SEQUENCE [LARGE SCALE GENOMIC DNA]</scope>
</reference>
<evidence type="ECO:0000313" key="2">
    <source>
        <dbReference type="Proteomes" id="UP000515126"/>
    </source>
</evidence>
<dbReference type="Proteomes" id="UP000515126">
    <property type="component" value="Chromosome 1"/>
</dbReference>
<dbReference type="GeneID" id="110297782"/>
<sequence length="560" mass="59622">MTAEPLEDPEASSSSTHDLPEASSDNTADENSADLPGESQEPDSLPDDVPPGDIDEVLAEHDVDQTSEAKAITTEQNEEQDFIRTDTFMRQDEDLVSKQISTITEKNVDQVSMQINTVFEQDKDQASIQTATLMGQDEDQAFLQIATSVGQNKDQASIQTATLMGQDEDQASLQIATSVGQNKDQPSIQTATLMGQDEDQASLQIATSVGQNKDQPSMQMDTSIGQDVEPAISTDTATSAVKDESPDTPHQGQDNPEETTSLLPQDPGILQVFVGFQNPVWDRLAENNRTSRSRTVSPSDSQTQEKTLGNPNVPEGQPDLVPNADVLSALPEHVQTSVGATDPPPSDTSSPDPKPTPTTNSAEQEAEGFKVLNPGSKARSPGPTSEDSAADSGIPPAPPDPGSPGGSPPRSPDSYQVALGRNLLDPNLYRPDVENDYMRSMTSLLGCGEGSISSLTDILVWSDTATRMGVAVGILASGCSSPADRLQDEGPRLRTVASLLRSARSAFSSGVMSGTGSALRSVTHLLESVERRTMEGIRSAMRYLAHHLTSRWARTGPSGD</sequence>
<feature type="region of interest" description="Disordered" evidence="1">
    <location>
        <begin position="209"/>
        <end position="270"/>
    </location>
</feature>
<evidence type="ECO:0000313" key="3">
    <source>
        <dbReference type="RefSeq" id="XP_021022429.1"/>
    </source>
</evidence>
<dbReference type="Pfam" id="PF15727">
    <property type="entry name" value="DUF4678"/>
    <property type="match status" value="1"/>
</dbReference>
<reference evidence="4" key="1">
    <citation type="submission" date="2025-04" db="UniProtKB">
        <authorList>
            <consortium name="RefSeq"/>
        </authorList>
    </citation>
    <scope>IDENTIFICATION</scope>
</reference>
<dbReference type="CTD" id="165100"/>
<feature type="region of interest" description="Disordered" evidence="1">
    <location>
        <begin position="284"/>
        <end position="415"/>
    </location>
</feature>
<keyword evidence="2" id="KW-1185">Reference proteome</keyword>